<proteinExistence type="predicted"/>
<feature type="compositionally biased region" description="Basic residues" evidence="1">
    <location>
        <begin position="110"/>
        <end position="124"/>
    </location>
</feature>
<accession>M2R4D9</accession>
<evidence type="ECO:0000313" key="3">
    <source>
        <dbReference type="Proteomes" id="UP000016930"/>
    </source>
</evidence>
<name>M2R4D9_CERS8</name>
<organism evidence="2 3">
    <name type="scientific">Ceriporiopsis subvermispora (strain B)</name>
    <name type="common">White-rot fungus</name>
    <name type="synonym">Gelatoporia subvermispora</name>
    <dbReference type="NCBI Taxonomy" id="914234"/>
    <lineage>
        <taxon>Eukaryota</taxon>
        <taxon>Fungi</taxon>
        <taxon>Dikarya</taxon>
        <taxon>Basidiomycota</taxon>
        <taxon>Agaricomycotina</taxon>
        <taxon>Agaricomycetes</taxon>
        <taxon>Polyporales</taxon>
        <taxon>Gelatoporiaceae</taxon>
        <taxon>Gelatoporia</taxon>
    </lineage>
</organism>
<feature type="region of interest" description="Disordered" evidence="1">
    <location>
        <begin position="304"/>
        <end position="330"/>
    </location>
</feature>
<feature type="compositionally biased region" description="Basic and acidic residues" evidence="1">
    <location>
        <begin position="75"/>
        <end position="86"/>
    </location>
</feature>
<dbReference type="HOGENOM" id="CLU_719606_0_0_1"/>
<gene>
    <name evidence="2" type="ORF">CERSUDRAFT_76780</name>
</gene>
<protein>
    <submittedName>
        <fullName evidence="2">Uncharacterized protein</fullName>
    </submittedName>
</protein>
<dbReference type="Proteomes" id="UP000016930">
    <property type="component" value="Unassembled WGS sequence"/>
</dbReference>
<evidence type="ECO:0000256" key="1">
    <source>
        <dbReference type="SAM" id="MobiDB-lite"/>
    </source>
</evidence>
<reference evidence="2 3" key="1">
    <citation type="journal article" date="2012" name="Proc. Natl. Acad. Sci. U.S.A.">
        <title>Comparative genomics of Ceriporiopsis subvermispora and Phanerochaete chrysosporium provide insight into selective ligninolysis.</title>
        <authorList>
            <person name="Fernandez-Fueyo E."/>
            <person name="Ruiz-Duenas F.J."/>
            <person name="Ferreira P."/>
            <person name="Floudas D."/>
            <person name="Hibbett D.S."/>
            <person name="Canessa P."/>
            <person name="Larrondo L.F."/>
            <person name="James T.Y."/>
            <person name="Seelenfreund D."/>
            <person name="Lobos S."/>
            <person name="Polanco R."/>
            <person name="Tello M."/>
            <person name="Honda Y."/>
            <person name="Watanabe T."/>
            <person name="Watanabe T."/>
            <person name="Ryu J.S."/>
            <person name="Kubicek C.P."/>
            <person name="Schmoll M."/>
            <person name="Gaskell J."/>
            <person name="Hammel K.E."/>
            <person name="St John F.J."/>
            <person name="Vanden Wymelenberg A."/>
            <person name="Sabat G."/>
            <person name="Splinter BonDurant S."/>
            <person name="Syed K."/>
            <person name="Yadav J.S."/>
            <person name="Doddapaneni H."/>
            <person name="Subramanian V."/>
            <person name="Lavin J.L."/>
            <person name="Oguiza J.A."/>
            <person name="Perez G."/>
            <person name="Pisabarro A.G."/>
            <person name="Ramirez L."/>
            <person name="Santoyo F."/>
            <person name="Master E."/>
            <person name="Coutinho P.M."/>
            <person name="Henrissat B."/>
            <person name="Lombard V."/>
            <person name="Magnuson J.K."/>
            <person name="Kuees U."/>
            <person name="Hori C."/>
            <person name="Igarashi K."/>
            <person name="Samejima M."/>
            <person name="Held B.W."/>
            <person name="Barry K.W."/>
            <person name="LaButti K.M."/>
            <person name="Lapidus A."/>
            <person name="Lindquist E.A."/>
            <person name="Lucas S.M."/>
            <person name="Riley R."/>
            <person name="Salamov A.A."/>
            <person name="Hoffmeister D."/>
            <person name="Schwenk D."/>
            <person name="Hadar Y."/>
            <person name="Yarden O."/>
            <person name="de Vries R.P."/>
            <person name="Wiebenga A."/>
            <person name="Stenlid J."/>
            <person name="Eastwood D."/>
            <person name="Grigoriev I.V."/>
            <person name="Berka R.M."/>
            <person name="Blanchette R.A."/>
            <person name="Kersten P."/>
            <person name="Martinez A.T."/>
            <person name="Vicuna R."/>
            <person name="Cullen D."/>
        </authorList>
    </citation>
    <scope>NUCLEOTIDE SEQUENCE [LARGE SCALE GENOMIC DNA]</scope>
    <source>
        <strain evidence="2 3">B</strain>
    </source>
</reference>
<feature type="region of interest" description="Disordered" evidence="1">
    <location>
        <begin position="218"/>
        <end position="243"/>
    </location>
</feature>
<feature type="compositionally biased region" description="Basic and acidic residues" evidence="1">
    <location>
        <begin position="130"/>
        <end position="159"/>
    </location>
</feature>
<sequence length="384" mass="42609">MRYTVQQHERDTEQRFQQQVMRFTVQRHGCDVEQQFQQQARQYIVRQYEHDTERRFQQQATRFTVQRHGCDVEQRFQREAGDDPRSGTDITRNGGPGDKEREYSWGGAKVGRKRRFRSRDHRTHSGGESVRLRGSEPEGKYSGGGEKRRGALPDPLGRDTILRKDRVACSRVPESACVVSECGAKNLRTLVEVSIPYCRISAVLSLTSTNLGGRIRFQLRPTPSITPPRRQDSSHESSWSASAELPSNTPFITIQSPCPVPMLSGSKTLGNLDEVIHVRASSPSTASVLKDRLHMHALGCPLPAGDSSTGSRSIAGRSNPLGISDSQSRRSPDLDQVFATCILTTFMTCPGRAALKDRSTSSPYTACGGDRPTITLAIAVRSKP</sequence>
<evidence type="ECO:0000313" key="2">
    <source>
        <dbReference type="EMBL" id="EMD33072.1"/>
    </source>
</evidence>
<dbReference type="EMBL" id="KB445807">
    <property type="protein sequence ID" value="EMD33072.1"/>
    <property type="molecule type" value="Genomic_DNA"/>
</dbReference>
<feature type="region of interest" description="Disordered" evidence="1">
    <location>
        <begin position="75"/>
        <end position="159"/>
    </location>
</feature>
<keyword evidence="3" id="KW-1185">Reference proteome</keyword>
<dbReference type="AlphaFoldDB" id="M2R4D9"/>